<evidence type="ECO:0000313" key="8">
    <source>
        <dbReference type="Ensembl" id="ENSSMAP00000022840.1"/>
    </source>
</evidence>
<keyword evidence="3 6" id="KW-0812">Transmembrane</keyword>
<reference evidence="8" key="4">
    <citation type="submission" date="2025-05" db="UniProtKB">
        <authorList>
            <consortium name="Ensembl"/>
        </authorList>
    </citation>
    <scope>IDENTIFICATION</scope>
</reference>
<organism evidence="7 9">
    <name type="scientific">Scophthalmus maximus</name>
    <name type="common">Turbot</name>
    <name type="synonym">Psetta maxima</name>
    <dbReference type="NCBI Taxonomy" id="52904"/>
    <lineage>
        <taxon>Eukaryota</taxon>
        <taxon>Metazoa</taxon>
        <taxon>Chordata</taxon>
        <taxon>Craniata</taxon>
        <taxon>Vertebrata</taxon>
        <taxon>Euteleostomi</taxon>
        <taxon>Actinopterygii</taxon>
        <taxon>Neopterygii</taxon>
        <taxon>Teleostei</taxon>
        <taxon>Neoteleostei</taxon>
        <taxon>Acanthomorphata</taxon>
        <taxon>Carangaria</taxon>
        <taxon>Pleuronectiformes</taxon>
        <taxon>Pleuronectoidei</taxon>
        <taxon>Scophthalmidae</taxon>
        <taxon>Scophthalmus</taxon>
    </lineage>
</organism>
<dbReference type="GeneTree" id="ENSGT00640000091497"/>
<dbReference type="GO" id="GO:0016020">
    <property type="term" value="C:membrane"/>
    <property type="evidence" value="ECO:0007669"/>
    <property type="project" value="UniProtKB-SubCell"/>
</dbReference>
<dbReference type="Ensembl" id="ENSSMAT00000023103.2">
    <property type="protein sequence ID" value="ENSSMAP00000022840.1"/>
    <property type="gene ID" value="ENSSMAG00000013952.2"/>
</dbReference>
<sequence>MNFVRSSLSIGNFVGQRCRRVTETWSRRGMCNKPQVKAEPLPAVPAEASRPAFRLPGSRPSEMDKRFLIWSGRFKTPEQIPDLVSHEMIDAARNKVRVKICFVMMGVTIGACLVMVLLGKRAARRHESLTAQNMERKVRWREELHEKEEAAVVLSQKAQ</sequence>
<feature type="transmembrane region" description="Helical" evidence="6">
    <location>
        <begin position="96"/>
        <end position="118"/>
    </location>
</feature>
<dbReference type="Proteomes" id="UP000694558">
    <property type="component" value="Chromosome 21"/>
</dbReference>
<reference evidence="8" key="2">
    <citation type="submission" date="2020-05" db="EMBL/GenBank/DDBJ databases">
        <authorList>
            <person name="Moser M."/>
        </authorList>
    </citation>
    <scope>NUCLEOTIDE SEQUENCE [LARGE SCALE GENOMIC DNA]</scope>
</reference>
<keyword evidence="9" id="KW-1185">Reference proteome</keyword>
<comment type="similarity">
    <text evidence="2">Belongs to the UPF0389 family.</text>
</comment>
<evidence type="ECO:0000256" key="5">
    <source>
        <dbReference type="ARBA" id="ARBA00023136"/>
    </source>
</evidence>
<comment type="subcellular location">
    <subcellularLocation>
        <location evidence="1">Membrane</location>
        <topology evidence="1">Single-pass membrane protein</topology>
    </subcellularLocation>
</comment>
<dbReference type="PANTHER" id="PTHR13674:SF2">
    <property type="entry name" value="PROTEIN FAM162A"/>
    <property type="match status" value="1"/>
</dbReference>
<evidence type="ECO:0000256" key="1">
    <source>
        <dbReference type="ARBA" id="ARBA00004167"/>
    </source>
</evidence>
<reference evidence="8" key="3">
    <citation type="submission" date="2023-05" db="EMBL/GenBank/DDBJ databases">
        <title>High-quality long-read genome of Scophthalmus maximus.</title>
        <authorList>
            <person name="Lien S."/>
            <person name="Martinez P."/>
        </authorList>
    </citation>
    <scope>NUCLEOTIDE SEQUENCE [LARGE SCALE GENOMIC DNA]</scope>
</reference>
<dbReference type="RefSeq" id="XP_035474525.1">
    <property type="nucleotide sequence ID" value="XM_035618632.2"/>
</dbReference>
<dbReference type="Bgee" id="ENSSMAG00000013952">
    <property type="expression patterns" value="Expressed in head kidney and 6 other cell types or tissues"/>
</dbReference>
<dbReference type="GO" id="GO:0090200">
    <property type="term" value="P:positive regulation of release of cytochrome c from mitochondria"/>
    <property type="evidence" value="ECO:0007669"/>
    <property type="project" value="TreeGrafter"/>
</dbReference>
<evidence type="ECO:0000256" key="4">
    <source>
        <dbReference type="ARBA" id="ARBA00022989"/>
    </source>
</evidence>
<dbReference type="STRING" id="52904.ENSSMAP00000022840"/>
<evidence type="ECO:0000313" key="9">
    <source>
        <dbReference type="Proteomes" id="UP000246464"/>
    </source>
</evidence>
<dbReference type="EMBL" id="CP026263">
    <property type="protein sequence ID" value="AWP20617.1"/>
    <property type="molecule type" value="Genomic_DNA"/>
</dbReference>
<dbReference type="GO" id="GO:0051402">
    <property type="term" value="P:neuron apoptotic process"/>
    <property type="evidence" value="ECO:0007669"/>
    <property type="project" value="TreeGrafter"/>
</dbReference>
<dbReference type="OrthoDB" id="8193498at2759"/>
<dbReference type="GeneID" id="118290892"/>
<keyword evidence="5 6" id="KW-0472">Membrane</keyword>
<dbReference type="PANTHER" id="PTHR13674">
    <property type="entry name" value="GROWTH AND TRANSFORMATION-DEPENDENT PROTEIN"/>
    <property type="match status" value="1"/>
</dbReference>
<proteinExistence type="inferred from homology"/>
<protein>
    <submittedName>
        <fullName evidence="7">E2-induced 5 protein-like isoform 4</fullName>
    </submittedName>
</protein>
<gene>
    <name evidence="8" type="primary">fam162a</name>
    <name evidence="7" type="ORF">SMAX5B_001706</name>
</gene>
<keyword evidence="4 6" id="KW-1133">Transmembrane helix</keyword>
<evidence type="ECO:0000256" key="3">
    <source>
        <dbReference type="ARBA" id="ARBA00022692"/>
    </source>
</evidence>
<dbReference type="CTD" id="26355"/>
<dbReference type="Pfam" id="PF06388">
    <property type="entry name" value="DUF1075"/>
    <property type="match status" value="1"/>
</dbReference>
<dbReference type="AlphaFoldDB" id="A0A2U9CVF3"/>
<dbReference type="KEGG" id="smau:118290892"/>
<dbReference type="InterPro" id="IPR009432">
    <property type="entry name" value="DUF1075"/>
</dbReference>
<dbReference type="GO" id="GO:0071456">
    <property type="term" value="P:cellular response to hypoxia"/>
    <property type="evidence" value="ECO:0007669"/>
    <property type="project" value="TreeGrafter"/>
</dbReference>
<dbReference type="GO" id="GO:0005739">
    <property type="term" value="C:mitochondrion"/>
    <property type="evidence" value="ECO:0007669"/>
    <property type="project" value="TreeGrafter"/>
</dbReference>
<dbReference type="Proteomes" id="UP000246464">
    <property type="component" value="Chromosome 21"/>
</dbReference>
<accession>A0A2U9CVF3</accession>
<evidence type="ECO:0000256" key="2">
    <source>
        <dbReference type="ARBA" id="ARBA00007363"/>
    </source>
</evidence>
<reference evidence="7 9" key="1">
    <citation type="submission" date="2017-12" db="EMBL/GenBank/DDBJ databases">
        <title>Integrating genomic resources of turbot (Scophthalmus maximus) in depth evaluation of genetic and physical mapping variation across individuals.</title>
        <authorList>
            <person name="Martinez P."/>
        </authorList>
    </citation>
    <scope>NUCLEOTIDE SEQUENCE [LARGE SCALE GENOMIC DNA]</scope>
</reference>
<name>A0A2U9CVF3_SCOMX</name>
<evidence type="ECO:0000256" key="6">
    <source>
        <dbReference type="SAM" id="Phobius"/>
    </source>
</evidence>
<evidence type="ECO:0000313" key="7">
    <source>
        <dbReference type="EMBL" id="AWP20617.1"/>
    </source>
</evidence>
<dbReference type="OMA" id="GMTILAC"/>